<sequence>MKLSSTVKRMPPLAHRPVHPSHATLAPIAPPFALPTPSFPTERTHQPPHKAPDEPPR</sequence>
<gene>
    <name evidence="2" type="ORF">GKE73_09940</name>
</gene>
<evidence type="ECO:0000313" key="2">
    <source>
        <dbReference type="EMBL" id="MTD33334.1"/>
    </source>
</evidence>
<feature type="compositionally biased region" description="Pro residues" evidence="1">
    <location>
        <begin position="28"/>
        <end position="38"/>
    </location>
</feature>
<name>A0A844GF51_9NEIS</name>
<evidence type="ECO:0000313" key="3">
    <source>
        <dbReference type="Proteomes" id="UP000446658"/>
    </source>
</evidence>
<accession>A0A844GF51</accession>
<proteinExistence type="predicted"/>
<dbReference type="AlphaFoldDB" id="A0A844GF51"/>
<feature type="compositionally biased region" description="Basic and acidic residues" evidence="1">
    <location>
        <begin position="42"/>
        <end position="57"/>
    </location>
</feature>
<protein>
    <submittedName>
        <fullName evidence="2">Uncharacterized protein</fullName>
    </submittedName>
</protein>
<dbReference type="EMBL" id="WLYX01000001">
    <property type="protein sequence ID" value="MTD33334.1"/>
    <property type="molecule type" value="Genomic_DNA"/>
</dbReference>
<organism evidence="2 3">
    <name type="scientific">Paludibacterium denitrificans</name>
    <dbReference type="NCBI Taxonomy" id="2675226"/>
    <lineage>
        <taxon>Bacteria</taxon>
        <taxon>Pseudomonadati</taxon>
        <taxon>Pseudomonadota</taxon>
        <taxon>Betaproteobacteria</taxon>
        <taxon>Neisseriales</taxon>
        <taxon>Chromobacteriaceae</taxon>
        <taxon>Paludibacterium</taxon>
    </lineage>
</organism>
<comment type="caution">
    <text evidence="2">The sequence shown here is derived from an EMBL/GenBank/DDBJ whole genome shotgun (WGS) entry which is preliminary data.</text>
</comment>
<keyword evidence="3" id="KW-1185">Reference proteome</keyword>
<feature type="region of interest" description="Disordered" evidence="1">
    <location>
        <begin position="1"/>
        <end position="57"/>
    </location>
</feature>
<dbReference type="RefSeq" id="WP_230370184.1">
    <property type="nucleotide sequence ID" value="NZ_WLYX01000001.1"/>
</dbReference>
<reference evidence="2 3" key="1">
    <citation type="submission" date="2019-11" db="EMBL/GenBank/DDBJ databases">
        <title>Draft genome sequence of Paludibacterium sp. dN18-1.</title>
        <authorList>
            <person name="Im W.-T."/>
        </authorList>
    </citation>
    <scope>NUCLEOTIDE SEQUENCE [LARGE SCALE GENOMIC DNA]</scope>
    <source>
        <strain evidence="3">dN 18-1</strain>
    </source>
</reference>
<dbReference type="Proteomes" id="UP000446658">
    <property type="component" value="Unassembled WGS sequence"/>
</dbReference>
<evidence type="ECO:0000256" key="1">
    <source>
        <dbReference type="SAM" id="MobiDB-lite"/>
    </source>
</evidence>